<sequence length="390" mass="44216">MEPPYTNPSRDDLTTQADIESNNQEGGMTKRHARFHKIPIPFRNGHLASDFLNMIAFISTALCIFQFFWIKHLQAGLVRIPNDIFDNTFWGLDRKSPSIWEESRQYFISKAVLVPIHSHNDYWRRIPLFEALGSGCISVEADVHLHNSNLLIGHDSGSNKDDTLRSMYLDPLQRMLELRNVDSPSGQPRGIFDRAPHQTVVLLIDAKGDGPSTIAELDAQLQPLRDLDYLTYWNGTARIMRPLTVVASGNVSFETIMSLNGTHRDIFWDAALHRLSSVFDDPTASPPVYTYNISNSYYASTEWKNARLFHAEKPHGTEPSDAWLEEAEMSQIEQAEVRGLVARYWGTPEGPPNLRDVAWRVQMQQGVGILNMDDLGEVRARTGGWGRVEL</sequence>
<keyword evidence="3" id="KW-0812">Transmembrane</keyword>
<dbReference type="AlphaFoldDB" id="A0A2T2NTL4"/>
<reference evidence="4 5" key="1">
    <citation type="journal article" date="2018" name="Front. Microbiol.">
        <title>Genome-Wide Analysis of Corynespora cassiicola Leaf Fall Disease Putative Effectors.</title>
        <authorList>
            <person name="Lopez D."/>
            <person name="Ribeiro S."/>
            <person name="Label P."/>
            <person name="Fumanal B."/>
            <person name="Venisse J.S."/>
            <person name="Kohler A."/>
            <person name="de Oliveira R.R."/>
            <person name="Labutti K."/>
            <person name="Lipzen A."/>
            <person name="Lail K."/>
            <person name="Bauer D."/>
            <person name="Ohm R.A."/>
            <person name="Barry K.W."/>
            <person name="Spatafora J."/>
            <person name="Grigoriev I.V."/>
            <person name="Martin F.M."/>
            <person name="Pujade-Renaud V."/>
        </authorList>
    </citation>
    <scope>NUCLEOTIDE SEQUENCE [LARGE SCALE GENOMIC DNA]</scope>
    <source>
        <strain evidence="4 5">Philippines</strain>
    </source>
</reference>
<dbReference type="PANTHER" id="PTHR31571">
    <property type="entry name" value="ALTERED INHERITANCE OF MITOCHONDRIA PROTEIN 6"/>
    <property type="match status" value="1"/>
</dbReference>
<proteinExistence type="inferred from homology"/>
<dbReference type="GO" id="GO:0006629">
    <property type="term" value="P:lipid metabolic process"/>
    <property type="evidence" value="ECO:0007669"/>
    <property type="project" value="InterPro"/>
</dbReference>
<organism evidence="4 5">
    <name type="scientific">Corynespora cassiicola Philippines</name>
    <dbReference type="NCBI Taxonomy" id="1448308"/>
    <lineage>
        <taxon>Eukaryota</taxon>
        <taxon>Fungi</taxon>
        <taxon>Dikarya</taxon>
        <taxon>Ascomycota</taxon>
        <taxon>Pezizomycotina</taxon>
        <taxon>Dothideomycetes</taxon>
        <taxon>Pleosporomycetidae</taxon>
        <taxon>Pleosporales</taxon>
        <taxon>Corynesporascaceae</taxon>
        <taxon>Corynespora</taxon>
    </lineage>
</organism>
<dbReference type="SUPFAM" id="SSF51695">
    <property type="entry name" value="PLC-like phosphodiesterases"/>
    <property type="match status" value="1"/>
</dbReference>
<feature type="transmembrane region" description="Helical" evidence="3">
    <location>
        <begin position="51"/>
        <end position="70"/>
    </location>
</feature>
<dbReference type="EMBL" id="KZ678134">
    <property type="protein sequence ID" value="PSN68418.1"/>
    <property type="molecule type" value="Genomic_DNA"/>
</dbReference>
<dbReference type="PANTHER" id="PTHR31571:SF1">
    <property type="entry name" value="ALTERED INHERITANCE OF MITOCHONDRIA PROTEIN 6"/>
    <property type="match status" value="1"/>
</dbReference>
<dbReference type="Proteomes" id="UP000240883">
    <property type="component" value="Unassembled WGS sequence"/>
</dbReference>
<dbReference type="STRING" id="1448308.A0A2T2NTL4"/>
<evidence type="ECO:0000256" key="2">
    <source>
        <dbReference type="ARBA" id="ARBA00014286"/>
    </source>
</evidence>
<dbReference type="InterPro" id="IPR017946">
    <property type="entry name" value="PLC-like_Pdiesterase_TIM-brl"/>
</dbReference>
<keyword evidence="5" id="KW-1185">Reference proteome</keyword>
<evidence type="ECO:0000256" key="3">
    <source>
        <dbReference type="SAM" id="Phobius"/>
    </source>
</evidence>
<evidence type="ECO:0000313" key="5">
    <source>
        <dbReference type="Proteomes" id="UP000240883"/>
    </source>
</evidence>
<gene>
    <name evidence="4" type="ORF">BS50DRAFT_551945</name>
</gene>
<dbReference type="InterPro" id="IPR051236">
    <property type="entry name" value="HAT_RTT109-like"/>
</dbReference>
<keyword evidence="3" id="KW-1133">Transmembrane helix</keyword>
<evidence type="ECO:0000313" key="4">
    <source>
        <dbReference type="EMBL" id="PSN68418.1"/>
    </source>
</evidence>
<comment type="similarity">
    <text evidence="1">Belongs to the AIM6 family.</text>
</comment>
<name>A0A2T2NTL4_CORCC</name>
<evidence type="ECO:0000256" key="1">
    <source>
        <dbReference type="ARBA" id="ARBA00008858"/>
    </source>
</evidence>
<accession>A0A2T2NTL4</accession>
<protein>
    <recommendedName>
        <fullName evidence="2">Altered inheritance of mitochondria protein 6</fullName>
    </recommendedName>
</protein>
<keyword evidence="3" id="KW-0472">Membrane</keyword>
<dbReference type="OrthoDB" id="4153866at2759"/>
<dbReference type="GO" id="GO:0008081">
    <property type="term" value="F:phosphoric diester hydrolase activity"/>
    <property type="evidence" value="ECO:0007669"/>
    <property type="project" value="InterPro"/>
</dbReference>